<proteinExistence type="predicted"/>
<dbReference type="FunFam" id="3.80.10.10:FF:000383">
    <property type="entry name" value="Leucine-rich repeat receptor protein kinase EMS1"/>
    <property type="match status" value="1"/>
</dbReference>
<evidence type="ECO:0000256" key="3">
    <source>
        <dbReference type="ARBA" id="ARBA00022729"/>
    </source>
</evidence>
<dbReference type="Pfam" id="PF00560">
    <property type="entry name" value="LRR_1"/>
    <property type="match status" value="2"/>
</dbReference>
<keyword evidence="4" id="KW-0677">Repeat</keyword>
<evidence type="ECO:0000256" key="1">
    <source>
        <dbReference type="ARBA" id="ARBA00004167"/>
    </source>
</evidence>
<evidence type="ECO:0000259" key="7">
    <source>
        <dbReference type="Pfam" id="PF00646"/>
    </source>
</evidence>
<dbReference type="PANTHER" id="PTHR48053:SF71">
    <property type="entry name" value="LEUCINE RICH REPEAT FAMILY PROTEIN, EXPRESSED"/>
    <property type="match status" value="1"/>
</dbReference>
<dbReference type="InterPro" id="IPR003591">
    <property type="entry name" value="Leu-rich_rpt_typical-subtyp"/>
</dbReference>
<gene>
    <name evidence="8" type="ORF">BCR33DRAFT_720578</name>
</gene>
<keyword evidence="3" id="KW-0732">Signal</keyword>
<dbReference type="Proteomes" id="UP000193642">
    <property type="component" value="Unassembled WGS sequence"/>
</dbReference>
<keyword evidence="5" id="KW-0547">Nucleotide-binding</keyword>
<dbReference type="EMBL" id="MCGO01000043">
    <property type="protein sequence ID" value="ORY38527.1"/>
    <property type="molecule type" value="Genomic_DNA"/>
</dbReference>
<dbReference type="Pfam" id="PF13855">
    <property type="entry name" value="LRR_8"/>
    <property type="match status" value="1"/>
</dbReference>
<dbReference type="InterPro" id="IPR036047">
    <property type="entry name" value="F-box-like_dom_sf"/>
</dbReference>
<dbReference type="OrthoDB" id="1394818at2759"/>
<reference evidence="8 9" key="1">
    <citation type="submission" date="2016-07" db="EMBL/GenBank/DDBJ databases">
        <title>Pervasive Adenine N6-methylation of Active Genes in Fungi.</title>
        <authorList>
            <consortium name="DOE Joint Genome Institute"/>
            <person name="Mondo S.J."/>
            <person name="Dannebaum R.O."/>
            <person name="Kuo R.C."/>
            <person name="Labutti K."/>
            <person name="Haridas S."/>
            <person name="Kuo A."/>
            <person name="Salamov A."/>
            <person name="Ahrendt S.R."/>
            <person name="Lipzen A."/>
            <person name="Sullivan W."/>
            <person name="Andreopoulos W.B."/>
            <person name="Clum A."/>
            <person name="Lindquist E."/>
            <person name="Daum C."/>
            <person name="Ramamoorthy G.K."/>
            <person name="Gryganskyi A."/>
            <person name="Culley D."/>
            <person name="Magnuson J.K."/>
            <person name="James T.Y."/>
            <person name="O'Malley M.A."/>
            <person name="Stajich J.E."/>
            <person name="Spatafora J.W."/>
            <person name="Visel A."/>
            <person name="Grigoriev I.V."/>
        </authorList>
    </citation>
    <scope>NUCLEOTIDE SEQUENCE [LARGE SCALE GENOMIC DNA]</scope>
    <source>
        <strain evidence="8 9">JEL800</strain>
    </source>
</reference>
<evidence type="ECO:0000256" key="6">
    <source>
        <dbReference type="ARBA" id="ARBA00022840"/>
    </source>
</evidence>
<comment type="subcellular location">
    <subcellularLocation>
        <location evidence="1">Membrane</location>
        <topology evidence="1">Single-pass membrane protein</topology>
    </subcellularLocation>
</comment>
<dbReference type="SUPFAM" id="SSF52058">
    <property type="entry name" value="L domain-like"/>
    <property type="match status" value="1"/>
</dbReference>
<comment type="caution">
    <text evidence="8">The sequence shown here is derived from an EMBL/GenBank/DDBJ whole genome shotgun (WGS) entry which is preliminary data.</text>
</comment>
<sequence>MNVILPSELLARIFSWIHPHSVARYRLLCHTINAILLSRSFAVENLARFIARNHIGKVDLMPTTSVGGRRAYKESGLVIDTDKTCYKVQCNCEMRVDWFCMLSNHQEVYYSKYLAHPIVITNLECHWIYLRSRIPVELGSLSTLVSLSLVALGFHGSIPKELGQLINLEQLNLSSNSLSGPIPPELGRLVRLKKLMLYSNKLVGEIPSNFVELKDLKELILKENLLSGSIYHLGGLVGLVRVILSKNRFSGEIPCSFGNMKKLELLDLRDNQLSGRIPDELGGLNNLVRLFLNNNQLDGCVPSSFANLSSLSIFEAHQNNLTGSLPSHVLAAIVAKDGWFTI</sequence>
<protein>
    <submittedName>
        <fullName evidence="8">L domain-like protein</fullName>
    </submittedName>
</protein>
<dbReference type="GO" id="GO:0016020">
    <property type="term" value="C:membrane"/>
    <property type="evidence" value="ECO:0007669"/>
    <property type="project" value="UniProtKB-SubCell"/>
</dbReference>
<dbReference type="PANTHER" id="PTHR48053">
    <property type="entry name" value="LEUCINE RICH REPEAT FAMILY PROTEIN, EXPRESSED"/>
    <property type="match status" value="1"/>
</dbReference>
<keyword evidence="6" id="KW-0067">ATP-binding</keyword>
<evidence type="ECO:0000256" key="4">
    <source>
        <dbReference type="ARBA" id="ARBA00022737"/>
    </source>
</evidence>
<dbReference type="Pfam" id="PF00646">
    <property type="entry name" value="F-box"/>
    <property type="match status" value="1"/>
</dbReference>
<dbReference type="FunFam" id="3.80.10.10:FF:000221">
    <property type="entry name" value="Leucine-rich repeat receptor-like protein kinase PXL1"/>
    <property type="match status" value="1"/>
</dbReference>
<dbReference type="Gene3D" id="3.80.10.10">
    <property type="entry name" value="Ribonuclease Inhibitor"/>
    <property type="match status" value="2"/>
</dbReference>
<name>A0A1Y2BV76_9FUNG</name>
<dbReference type="InterPro" id="IPR001611">
    <property type="entry name" value="Leu-rich_rpt"/>
</dbReference>
<evidence type="ECO:0000313" key="8">
    <source>
        <dbReference type="EMBL" id="ORY38527.1"/>
    </source>
</evidence>
<dbReference type="SUPFAM" id="SSF81383">
    <property type="entry name" value="F-box domain"/>
    <property type="match status" value="1"/>
</dbReference>
<organism evidence="8 9">
    <name type="scientific">Rhizoclosmatium globosum</name>
    <dbReference type="NCBI Taxonomy" id="329046"/>
    <lineage>
        <taxon>Eukaryota</taxon>
        <taxon>Fungi</taxon>
        <taxon>Fungi incertae sedis</taxon>
        <taxon>Chytridiomycota</taxon>
        <taxon>Chytridiomycota incertae sedis</taxon>
        <taxon>Chytridiomycetes</taxon>
        <taxon>Chytridiales</taxon>
        <taxon>Chytriomycetaceae</taxon>
        <taxon>Rhizoclosmatium</taxon>
    </lineage>
</organism>
<dbReference type="InterPro" id="IPR032675">
    <property type="entry name" value="LRR_dom_sf"/>
</dbReference>
<dbReference type="InterPro" id="IPR001810">
    <property type="entry name" value="F-box_dom"/>
</dbReference>
<dbReference type="InterPro" id="IPR051716">
    <property type="entry name" value="Plant_RL_S/T_kinase"/>
</dbReference>
<keyword evidence="9" id="KW-1185">Reference proteome</keyword>
<evidence type="ECO:0000256" key="2">
    <source>
        <dbReference type="ARBA" id="ARBA00022614"/>
    </source>
</evidence>
<evidence type="ECO:0000313" key="9">
    <source>
        <dbReference type="Proteomes" id="UP000193642"/>
    </source>
</evidence>
<feature type="domain" description="F-box" evidence="7">
    <location>
        <begin position="5"/>
        <end position="41"/>
    </location>
</feature>
<keyword evidence="2" id="KW-0433">Leucine-rich repeat</keyword>
<dbReference type="SMART" id="SM00369">
    <property type="entry name" value="LRR_TYP"/>
    <property type="match status" value="3"/>
</dbReference>
<feature type="non-terminal residue" evidence="8">
    <location>
        <position position="1"/>
    </location>
</feature>
<accession>A0A1Y2BV76</accession>
<dbReference type="AlphaFoldDB" id="A0A1Y2BV76"/>
<evidence type="ECO:0000256" key="5">
    <source>
        <dbReference type="ARBA" id="ARBA00022741"/>
    </source>
</evidence>
<dbReference type="GO" id="GO:0005524">
    <property type="term" value="F:ATP binding"/>
    <property type="evidence" value="ECO:0007669"/>
    <property type="project" value="UniProtKB-KW"/>
</dbReference>